<dbReference type="EMBL" id="JASCTH010000063">
    <property type="protein sequence ID" value="MDI6105936.1"/>
    <property type="molecule type" value="Genomic_DNA"/>
</dbReference>
<reference evidence="1 2" key="1">
    <citation type="submission" date="2023-05" db="EMBL/GenBank/DDBJ databases">
        <title>Actinoplanes sp. NEAU-A12 genome sequencing.</title>
        <authorList>
            <person name="Wang Z.-S."/>
        </authorList>
    </citation>
    <scope>NUCLEOTIDE SEQUENCE [LARGE SCALE GENOMIC DNA]</scope>
    <source>
        <strain evidence="1 2">NEAU-A12</strain>
    </source>
</reference>
<accession>A0ABT6X273</accession>
<evidence type="ECO:0000313" key="2">
    <source>
        <dbReference type="Proteomes" id="UP001241758"/>
    </source>
</evidence>
<organism evidence="1 2">
    <name type="scientific">Actinoplanes sandaracinus</name>
    <dbReference type="NCBI Taxonomy" id="3045177"/>
    <lineage>
        <taxon>Bacteria</taxon>
        <taxon>Bacillati</taxon>
        <taxon>Actinomycetota</taxon>
        <taxon>Actinomycetes</taxon>
        <taxon>Micromonosporales</taxon>
        <taxon>Micromonosporaceae</taxon>
        <taxon>Actinoplanes</taxon>
    </lineage>
</organism>
<protein>
    <submittedName>
        <fullName evidence="1">Uncharacterized protein</fullName>
    </submittedName>
</protein>
<name>A0ABT6X273_9ACTN</name>
<proteinExistence type="predicted"/>
<comment type="caution">
    <text evidence="1">The sequence shown here is derived from an EMBL/GenBank/DDBJ whole genome shotgun (WGS) entry which is preliminary data.</text>
</comment>
<sequence length="134" mass="14640">MKTSDSPYRHLADSVQLTLNIAGFPAHFVSLLEDRPGFEVNVIEGGDYSGVLVTWQTEEKLKNAAVDAYNRNDLEDPARQLYDITTQQMCDVAIHVLSSAGFHVTVEGGYSPFDVRVEGHVHEALAPILNSGPG</sequence>
<dbReference type="RefSeq" id="WP_282767399.1">
    <property type="nucleotide sequence ID" value="NZ_JASCTH010000063.1"/>
</dbReference>
<gene>
    <name evidence="1" type="ORF">QLQ12_45940</name>
</gene>
<dbReference type="Proteomes" id="UP001241758">
    <property type="component" value="Unassembled WGS sequence"/>
</dbReference>
<evidence type="ECO:0000313" key="1">
    <source>
        <dbReference type="EMBL" id="MDI6105936.1"/>
    </source>
</evidence>
<keyword evidence="2" id="KW-1185">Reference proteome</keyword>